<evidence type="ECO:0000313" key="4">
    <source>
        <dbReference type="Proteomes" id="UP001515480"/>
    </source>
</evidence>
<evidence type="ECO:0000256" key="1">
    <source>
        <dbReference type="SAM" id="Coils"/>
    </source>
</evidence>
<dbReference type="Proteomes" id="UP001515480">
    <property type="component" value="Unassembled WGS sequence"/>
</dbReference>
<keyword evidence="4" id="KW-1185">Reference proteome</keyword>
<protein>
    <recommendedName>
        <fullName evidence="2">G domain-containing protein</fullName>
    </recommendedName>
</protein>
<accession>A0AB34JM21</accession>
<dbReference type="GO" id="GO:0005525">
    <property type="term" value="F:GTP binding"/>
    <property type="evidence" value="ECO:0007669"/>
    <property type="project" value="InterPro"/>
</dbReference>
<sequence>MQAFISEHGQMGGGCRSKVILVIGECGDGKSTLVNALRDMDNAPGDGECAVDEDADGVTKEITRYPGKPINGQEIEILDTPGVGDGEVSAVALVGMIQEELGAQQIDGVVVTTQIIAGRLRLGARVVMELVKSDAFRGDTPQAKWANVILCGTMRDMAKYKPGCMETFMLDKNVIKENGNPKGVVATFFQQAPDRWGRCALVDKDDYSELQHAISQLPNIPIQYIKKSPLELATLLCNTIGVSQDKFKEEFEKALAEREAKFQQLLVERDAKYAQELAVADEEHKRKLEKIEKQRKDDMEATQKRIQEIQERQEKERKAAEAEAQLRKAEFQKKMSELEREYDKERVNLKKELDQKREEMERALNEKLAEQQKRRDDSTLQMQRLQNQYKTVALGGGSYSDGYGGNRGSRSMGGYGGGRVIYTGPRGGRYYINANGNKTYVKR</sequence>
<evidence type="ECO:0000259" key="2">
    <source>
        <dbReference type="Pfam" id="PF01926"/>
    </source>
</evidence>
<reference evidence="3 4" key="1">
    <citation type="journal article" date="2024" name="Science">
        <title>Giant polyketide synthase enzymes in the biosynthesis of giant marine polyether toxins.</title>
        <authorList>
            <person name="Fallon T.R."/>
            <person name="Shende V.V."/>
            <person name="Wierzbicki I.H."/>
            <person name="Pendleton A.L."/>
            <person name="Watervoot N.F."/>
            <person name="Auber R.P."/>
            <person name="Gonzalez D.J."/>
            <person name="Wisecaver J.H."/>
            <person name="Moore B.S."/>
        </authorList>
    </citation>
    <scope>NUCLEOTIDE SEQUENCE [LARGE SCALE GENOMIC DNA]</scope>
    <source>
        <strain evidence="3 4">12B1</strain>
    </source>
</reference>
<dbReference type="InterPro" id="IPR006073">
    <property type="entry name" value="GTP-bd"/>
</dbReference>
<gene>
    <name evidence="3" type="ORF">AB1Y20_017601</name>
</gene>
<name>A0AB34JM21_PRYPA</name>
<dbReference type="InterPro" id="IPR027417">
    <property type="entry name" value="P-loop_NTPase"/>
</dbReference>
<proteinExistence type="predicted"/>
<dbReference type="Gene3D" id="3.40.50.300">
    <property type="entry name" value="P-loop containing nucleotide triphosphate hydrolases"/>
    <property type="match status" value="1"/>
</dbReference>
<comment type="caution">
    <text evidence="3">The sequence shown here is derived from an EMBL/GenBank/DDBJ whole genome shotgun (WGS) entry which is preliminary data.</text>
</comment>
<keyword evidence="1" id="KW-0175">Coiled coil</keyword>
<dbReference type="SUPFAM" id="SSF52540">
    <property type="entry name" value="P-loop containing nucleoside triphosphate hydrolases"/>
    <property type="match status" value="1"/>
</dbReference>
<dbReference type="AlphaFoldDB" id="A0AB34JM21"/>
<evidence type="ECO:0000313" key="3">
    <source>
        <dbReference type="EMBL" id="KAL1522619.1"/>
    </source>
</evidence>
<dbReference type="EMBL" id="JBGBPQ010000006">
    <property type="protein sequence ID" value="KAL1522619.1"/>
    <property type="molecule type" value="Genomic_DNA"/>
</dbReference>
<feature type="domain" description="G" evidence="2">
    <location>
        <begin position="20"/>
        <end position="112"/>
    </location>
</feature>
<dbReference type="Pfam" id="PF01926">
    <property type="entry name" value="MMR_HSR1"/>
    <property type="match status" value="1"/>
</dbReference>
<feature type="coiled-coil region" evidence="1">
    <location>
        <begin position="248"/>
        <end position="388"/>
    </location>
</feature>
<organism evidence="3 4">
    <name type="scientific">Prymnesium parvum</name>
    <name type="common">Toxic golden alga</name>
    <dbReference type="NCBI Taxonomy" id="97485"/>
    <lineage>
        <taxon>Eukaryota</taxon>
        <taxon>Haptista</taxon>
        <taxon>Haptophyta</taxon>
        <taxon>Prymnesiophyceae</taxon>
        <taxon>Prymnesiales</taxon>
        <taxon>Prymnesiaceae</taxon>
        <taxon>Prymnesium</taxon>
    </lineage>
</organism>